<dbReference type="Gene3D" id="1.10.630.10">
    <property type="entry name" value="Cytochrome P450"/>
    <property type="match status" value="1"/>
</dbReference>
<sequence length="126" mass="14115">MRLPRFPIVDSTVVLLSEGYAWLPDLFRKATGPVVHTRLIGRPTTGLHGPDAVRFFYDEDHIVRNPALPEPVLSTLFGHGAVHTLDGDMFRVRKELFVSQLMRPEAVRGMVEQIGAAWDEAIPAWA</sequence>
<organism evidence="1 2">
    <name type="scientific">Actinomadura adrarensis</name>
    <dbReference type="NCBI Taxonomy" id="1819600"/>
    <lineage>
        <taxon>Bacteria</taxon>
        <taxon>Bacillati</taxon>
        <taxon>Actinomycetota</taxon>
        <taxon>Actinomycetes</taxon>
        <taxon>Streptosporangiales</taxon>
        <taxon>Thermomonosporaceae</taxon>
        <taxon>Actinomadura</taxon>
    </lineage>
</organism>
<protein>
    <submittedName>
        <fullName evidence="1">Cytochrome P450</fullName>
    </submittedName>
</protein>
<dbReference type="SUPFAM" id="SSF48264">
    <property type="entry name" value="Cytochrome P450"/>
    <property type="match status" value="1"/>
</dbReference>
<comment type="caution">
    <text evidence="1">The sequence shown here is derived from an EMBL/GenBank/DDBJ whole genome shotgun (WGS) entry which is preliminary data.</text>
</comment>
<dbReference type="EMBL" id="JBHTIR010000902">
    <property type="protein sequence ID" value="MFD0851920.1"/>
    <property type="molecule type" value="Genomic_DNA"/>
</dbReference>
<gene>
    <name evidence="1" type="ORF">ACFQ07_06790</name>
</gene>
<accession>A0ABW3CBN7</accession>
<proteinExistence type="predicted"/>
<reference evidence="2" key="1">
    <citation type="journal article" date="2019" name="Int. J. Syst. Evol. Microbiol.">
        <title>The Global Catalogue of Microorganisms (GCM) 10K type strain sequencing project: providing services to taxonomists for standard genome sequencing and annotation.</title>
        <authorList>
            <consortium name="The Broad Institute Genomics Platform"/>
            <consortium name="The Broad Institute Genome Sequencing Center for Infectious Disease"/>
            <person name="Wu L."/>
            <person name="Ma J."/>
        </authorList>
    </citation>
    <scope>NUCLEOTIDE SEQUENCE [LARGE SCALE GENOMIC DNA]</scope>
    <source>
        <strain evidence="2">JCM 31696</strain>
    </source>
</reference>
<feature type="non-terminal residue" evidence="1">
    <location>
        <position position="126"/>
    </location>
</feature>
<evidence type="ECO:0000313" key="2">
    <source>
        <dbReference type="Proteomes" id="UP001597083"/>
    </source>
</evidence>
<name>A0ABW3CBN7_9ACTN</name>
<dbReference type="InterPro" id="IPR036396">
    <property type="entry name" value="Cyt_P450_sf"/>
</dbReference>
<dbReference type="Proteomes" id="UP001597083">
    <property type="component" value="Unassembled WGS sequence"/>
</dbReference>
<evidence type="ECO:0000313" key="1">
    <source>
        <dbReference type="EMBL" id="MFD0851920.1"/>
    </source>
</evidence>
<keyword evidence="2" id="KW-1185">Reference proteome</keyword>